<dbReference type="InterPro" id="IPR029058">
    <property type="entry name" value="AB_hydrolase_fold"/>
</dbReference>
<organism evidence="2 3">
    <name type="scientific">Lentzea cavernae</name>
    <dbReference type="NCBI Taxonomy" id="2020703"/>
    <lineage>
        <taxon>Bacteria</taxon>
        <taxon>Bacillati</taxon>
        <taxon>Actinomycetota</taxon>
        <taxon>Actinomycetes</taxon>
        <taxon>Pseudonocardiales</taxon>
        <taxon>Pseudonocardiaceae</taxon>
        <taxon>Lentzea</taxon>
    </lineage>
</organism>
<comment type="caution">
    <text evidence="2">The sequence shown here is derived from an EMBL/GenBank/DDBJ whole genome shotgun (WGS) entry which is preliminary data.</text>
</comment>
<evidence type="ECO:0000313" key="2">
    <source>
        <dbReference type="EMBL" id="GHH41882.1"/>
    </source>
</evidence>
<sequence>MRFTSASTSADGTTSRDFVHDGVPGVLWTPPGEPAGLVLGAHGGGQHTRSPGVVARAHRCTAAGLAVVTLDAPGHGDRARTAQDDRFATEIRARITAGGDAGELVASYNALQASRAIPEWQSVLDALPDFGDRAGFWGMSMGAAIGIPLVAAEPRVHAAVFGLIGATNALVAAAASITVPVRFLLQWDDRLVARDAGLALFDAFATARKSLHANPGGHGDVPDHEIGGAAAFLAGQAAAG</sequence>
<feature type="compositionally biased region" description="Low complexity" evidence="1">
    <location>
        <begin position="1"/>
        <end position="15"/>
    </location>
</feature>
<name>A0ABQ3MH29_9PSEU</name>
<dbReference type="SUPFAM" id="SSF53474">
    <property type="entry name" value="alpha/beta-Hydrolases"/>
    <property type="match status" value="1"/>
</dbReference>
<evidence type="ECO:0000256" key="1">
    <source>
        <dbReference type="SAM" id="MobiDB-lite"/>
    </source>
</evidence>
<protein>
    <recommendedName>
        <fullName evidence="4">Alpha/beta hydrolase</fullName>
    </recommendedName>
</protein>
<dbReference type="RefSeq" id="WP_191299208.1">
    <property type="nucleotide sequence ID" value="NZ_BNAR01000005.1"/>
</dbReference>
<gene>
    <name evidence="2" type="ORF">GCM10017774_37200</name>
</gene>
<dbReference type="Proteomes" id="UP000605568">
    <property type="component" value="Unassembled WGS sequence"/>
</dbReference>
<reference evidence="3" key="1">
    <citation type="journal article" date="2019" name="Int. J. Syst. Evol. Microbiol.">
        <title>The Global Catalogue of Microorganisms (GCM) 10K type strain sequencing project: providing services to taxonomists for standard genome sequencing and annotation.</title>
        <authorList>
            <consortium name="The Broad Institute Genomics Platform"/>
            <consortium name="The Broad Institute Genome Sequencing Center for Infectious Disease"/>
            <person name="Wu L."/>
            <person name="Ma J."/>
        </authorList>
    </citation>
    <scope>NUCLEOTIDE SEQUENCE [LARGE SCALE GENOMIC DNA]</scope>
    <source>
        <strain evidence="3">CGMCC 4.7367</strain>
    </source>
</reference>
<accession>A0ABQ3MH29</accession>
<evidence type="ECO:0008006" key="4">
    <source>
        <dbReference type="Google" id="ProtNLM"/>
    </source>
</evidence>
<dbReference type="Gene3D" id="3.40.50.1820">
    <property type="entry name" value="alpha/beta hydrolase"/>
    <property type="match status" value="1"/>
</dbReference>
<proteinExistence type="predicted"/>
<dbReference type="EMBL" id="BNAR01000005">
    <property type="protein sequence ID" value="GHH41882.1"/>
    <property type="molecule type" value="Genomic_DNA"/>
</dbReference>
<feature type="region of interest" description="Disordered" evidence="1">
    <location>
        <begin position="1"/>
        <end position="22"/>
    </location>
</feature>
<keyword evidence="3" id="KW-1185">Reference proteome</keyword>
<evidence type="ECO:0000313" key="3">
    <source>
        <dbReference type="Proteomes" id="UP000605568"/>
    </source>
</evidence>